<dbReference type="PANTHER" id="PTHR37937">
    <property type="entry name" value="CONJUGATIVE TRANSFER: DNA TRANSPORT"/>
    <property type="match status" value="1"/>
</dbReference>
<evidence type="ECO:0000256" key="4">
    <source>
        <dbReference type="ARBA" id="ARBA00022692"/>
    </source>
</evidence>
<feature type="region of interest" description="Disordered" evidence="7">
    <location>
        <begin position="646"/>
        <end position="722"/>
    </location>
</feature>
<dbReference type="EMBL" id="LWSA01000028">
    <property type="protein sequence ID" value="OCX76234.1"/>
    <property type="molecule type" value="Genomic_DNA"/>
</dbReference>
<keyword evidence="3" id="KW-1003">Cell membrane</keyword>
<dbReference type="CDD" id="cd01127">
    <property type="entry name" value="TrwB_TraG_TraD_VirD4"/>
    <property type="match status" value="1"/>
</dbReference>
<evidence type="ECO:0000256" key="2">
    <source>
        <dbReference type="ARBA" id="ARBA00008806"/>
    </source>
</evidence>
<name>A0A1C2IPS5_ACITH</name>
<feature type="transmembrane region" description="Helical" evidence="8">
    <location>
        <begin position="91"/>
        <end position="112"/>
    </location>
</feature>
<dbReference type="PANTHER" id="PTHR37937:SF1">
    <property type="entry name" value="CONJUGATIVE TRANSFER: DNA TRANSPORT"/>
    <property type="match status" value="1"/>
</dbReference>
<evidence type="ECO:0000313" key="9">
    <source>
        <dbReference type="EMBL" id="OCX76234.1"/>
    </source>
</evidence>
<evidence type="ECO:0000256" key="5">
    <source>
        <dbReference type="ARBA" id="ARBA00022989"/>
    </source>
</evidence>
<dbReference type="InterPro" id="IPR003688">
    <property type="entry name" value="TraG/VirD4"/>
</dbReference>
<keyword evidence="4 8" id="KW-0812">Transmembrane</keyword>
<evidence type="ECO:0000256" key="1">
    <source>
        <dbReference type="ARBA" id="ARBA00004651"/>
    </source>
</evidence>
<keyword evidence="5 8" id="KW-1133">Transmembrane helix</keyword>
<evidence type="ECO:0000256" key="8">
    <source>
        <dbReference type="SAM" id="Phobius"/>
    </source>
</evidence>
<evidence type="ECO:0000256" key="3">
    <source>
        <dbReference type="ARBA" id="ARBA00022475"/>
    </source>
</evidence>
<evidence type="ECO:0000256" key="7">
    <source>
        <dbReference type="SAM" id="MobiDB-lite"/>
    </source>
</evidence>
<comment type="caution">
    <text evidence="9">The sequence shown here is derived from an EMBL/GenBank/DDBJ whole genome shotgun (WGS) entry which is preliminary data.</text>
</comment>
<reference evidence="9 10" key="1">
    <citation type="journal article" date="2016" name="Int. J. Mol. Sci.">
        <title>Comparative genomics of the extreme acidophile Acidithiobacillus thiooxidans reveals intraspecific divergence and niche adaptation.</title>
        <authorList>
            <person name="Zhang X."/>
            <person name="Feng X."/>
            <person name="Tao J."/>
            <person name="Ma L."/>
            <person name="Xiao Y."/>
            <person name="Liang Y."/>
            <person name="Liu X."/>
            <person name="Yin H."/>
        </authorList>
    </citation>
    <scope>NUCLEOTIDE SEQUENCE [LARGE SCALE GENOMIC DNA]</scope>
    <source>
        <strain evidence="9 10">A02</strain>
    </source>
</reference>
<dbReference type="SUPFAM" id="SSF52540">
    <property type="entry name" value="P-loop containing nucleoside triphosphate hydrolases"/>
    <property type="match status" value="1"/>
</dbReference>
<dbReference type="InterPro" id="IPR027417">
    <property type="entry name" value="P-loop_NTPase"/>
</dbReference>
<dbReference type="Pfam" id="PF02534">
    <property type="entry name" value="T4SS-DNA_transf"/>
    <property type="match status" value="1"/>
</dbReference>
<keyword evidence="6 8" id="KW-0472">Membrane</keyword>
<accession>A0A1C2IPS5</accession>
<dbReference type="GO" id="GO:0005886">
    <property type="term" value="C:plasma membrane"/>
    <property type="evidence" value="ECO:0007669"/>
    <property type="project" value="UniProtKB-SubCell"/>
</dbReference>
<dbReference type="RefSeq" id="WP_024893281.1">
    <property type="nucleotide sequence ID" value="NZ_LWRZ01000067.1"/>
</dbReference>
<feature type="transmembrane region" description="Helical" evidence="8">
    <location>
        <begin position="20"/>
        <end position="47"/>
    </location>
</feature>
<proteinExistence type="inferred from homology"/>
<comment type="subcellular location">
    <subcellularLocation>
        <location evidence="1">Cell membrane</location>
        <topology evidence="1">Multi-pass membrane protein</topology>
    </subcellularLocation>
</comment>
<protein>
    <submittedName>
        <fullName evidence="9">Conjugal transfer protein TraG</fullName>
    </submittedName>
</protein>
<gene>
    <name evidence="9" type="ORF">A6P07_02765</name>
</gene>
<evidence type="ECO:0000256" key="6">
    <source>
        <dbReference type="ARBA" id="ARBA00023136"/>
    </source>
</evidence>
<feature type="transmembrane region" description="Helical" evidence="8">
    <location>
        <begin position="59"/>
        <end position="79"/>
    </location>
</feature>
<dbReference type="AlphaFoldDB" id="A0A1C2IPS5"/>
<feature type="compositionally biased region" description="Acidic residues" evidence="7">
    <location>
        <begin position="683"/>
        <end position="695"/>
    </location>
</feature>
<organism evidence="9 10">
    <name type="scientific">Acidithiobacillus thiooxidans</name>
    <name type="common">Thiobacillus thiooxidans</name>
    <dbReference type="NCBI Taxonomy" id="930"/>
    <lineage>
        <taxon>Bacteria</taxon>
        <taxon>Pseudomonadati</taxon>
        <taxon>Pseudomonadota</taxon>
        <taxon>Acidithiobacillia</taxon>
        <taxon>Acidithiobacillales</taxon>
        <taxon>Acidithiobacillaceae</taxon>
        <taxon>Acidithiobacillus</taxon>
    </lineage>
</organism>
<dbReference type="InterPro" id="IPR051539">
    <property type="entry name" value="T4SS-coupling_protein"/>
</dbReference>
<dbReference type="Gene3D" id="3.40.50.300">
    <property type="entry name" value="P-loop containing nucleotide triphosphate hydrolases"/>
    <property type="match status" value="1"/>
</dbReference>
<evidence type="ECO:0000313" key="10">
    <source>
        <dbReference type="Proteomes" id="UP000094893"/>
    </source>
</evidence>
<dbReference type="Proteomes" id="UP000094893">
    <property type="component" value="Unassembled WGS sequence"/>
</dbReference>
<feature type="region of interest" description="Disordered" evidence="7">
    <location>
        <begin position="807"/>
        <end position="828"/>
    </location>
</feature>
<sequence length="828" mass="91116">MHTPNQNVIDYKAQKAARDAPFLAVALTVITAVFGSYAFSTMAVMFFMGKYSRNFFQGYVPLHLGSLPLYSPYAIYKAYMTYWQYPMMQHVTFSAATLTVIAVVSVAVFQFISSGRKQKALYETDLHGSAHWATPKEVGQMALLPAKGSKSSFKICYVGGYPDDKGHLKYLQHSGSEHIIAFAPTRSGKGVGLVLPTLLGGWKESVVTHDIKGENYLLTAGYRRSIGQRVLKFNPGFGLAGDEDVGSQLAQCCHFNPLEEVRIGTQFEVKDVMNIAMMIVDPDGKGLNDHWQKTGFILLTSVVLHVLYAEPDKTLRGVAAYLNDPELKDVDEAFDKMMKVEHDPEGRFRWKDQHGNAVKVHPVIAQSAKEMINKAENEKTGVISTMMSFLSLYRDPIVAGWTEYSDFHVMDLQDCEDPVSLYLVTSPEDKNRLKPLIRLVLNLIASKFTSADRLVEKGGRMECVGKHHLMLLLDEFPSLGKMDVFQDTIAFLAGYNVKLFLIVQDKSQLEDEAHAYGKSGAMAIINNCHVRIIYAPNEVQTAEWVSRMLGKKTVVMENTNQSFEGGFLPSQKGQSRSITYQARELLTPDEVLRLQGPVKEGSNIVKAGDMLILVAGFAPIYGQQMLYFKDPRFLKRAQIPAPLQSDITSQPKNYRDIFGESGGVGAPPESDDVDMPADFYSQLDDDSTDSYEETAEGGALPADTGMAGEPEFDDEPPDDLAGTDINGGAETIMDGEAETVSEDDKIDDGEDEIVDGGAGMGAVSGDVEAGSLELQDVQNALAEIDLVPPEVSDDLRLSDLLHYQHSHSRGLRSRNVSDLSALSGGQGR</sequence>
<comment type="similarity">
    <text evidence="2">Belongs to the VirD4/TraG family.</text>
</comment>